<name>A0A9D1WJY3_9FIRM</name>
<dbReference type="InterPro" id="IPR036754">
    <property type="entry name" value="YbaK/aa-tRNA-synt-asso_dom_sf"/>
</dbReference>
<dbReference type="Gene3D" id="3.90.960.10">
    <property type="entry name" value="YbaK/aminoacyl-tRNA synthetase-associated domain"/>
    <property type="match status" value="1"/>
</dbReference>
<dbReference type="SUPFAM" id="SSF55826">
    <property type="entry name" value="YbaK/ProRS associated domain"/>
    <property type="match status" value="1"/>
</dbReference>
<gene>
    <name evidence="3" type="ORF">IAA45_10920</name>
</gene>
<protein>
    <submittedName>
        <fullName evidence="3">Prolyl-tRNA synthetase associated domain-containing protein</fullName>
    </submittedName>
</protein>
<reference evidence="3" key="1">
    <citation type="journal article" date="2021" name="PeerJ">
        <title>Extensive microbial diversity within the chicken gut microbiome revealed by metagenomics and culture.</title>
        <authorList>
            <person name="Gilroy R."/>
            <person name="Ravi A."/>
            <person name="Getino M."/>
            <person name="Pursley I."/>
            <person name="Horton D.L."/>
            <person name="Alikhan N.F."/>
            <person name="Baker D."/>
            <person name="Gharbi K."/>
            <person name="Hall N."/>
            <person name="Watson M."/>
            <person name="Adriaenssens E.M."/>
            <person name="Foster-Nyarko E."/>
            <person name="Jarju S."/>
            <person name="Secka A."/>
            <person name="Antonio M."/>
            <person name="Oren A."/>
            <person name="Chaudhuri R.R."/>
            <person name="La Ragione R."/>
            <person name="Hildebrand F."/>
            <person name="Pallen M.J."/>
        </authorList>
    </citation>
    <scope>NUCLEOTIDE SEQUENCE</scope>
    <source>
        <strain evidence="3">ChiSjej1B19-8411</strain>
    </source>
</reference>
<sequence>MSEIKIDRTLYTERPADGNRLPKEMAVYDLMEKLEIPYVRVDHEPVMTIEACQEVDRLLECPLCKNLFLCNRQKTDFYLLLLPGEKPFKTKDLSKQIGSARLSFADAEHMEEFLNITPGSVSVMGLMNDTRGRVRLLIDKEVLEGEEIAFHPCINTSSMKIKTRELVEKILPCVKHEYQVVEL</sequence>
<dbReference type="InterPro" id="IPR040285">
    <property type="entry name" value="ProX/PRXD1"/>
</dbReference>
<evidence type="ECO:0000259" key="2">
    <source>
        <dbReference type="Pfam" id="PF04073"/>
    </source>
</evidence>
<dbReference type="Pfam" id="PF04073">
    <property type="entry name" value="tRNA_edit"/>
    <property type="match status" value="1"/>
</dbReference>
<reference evidence="3" key="2">
    <citation type="submission" date="2021-04" db="EMBL/GenBank/DDBJ databases">
        <authorList>
            <person name="Gilroy R."/>
        </authorList>
    </citation>
    <scope>NUCLEOTIDE SEQUENCE</scope>
    <source>
        <strain evidence="3">ChiSjej1B19-8411</strain>
    </source>
</reference>
<comment type="caution">
    <text evidence="3">The sequence shown here is derived from an EMBL/GenBank/DDBJ whole genome shotgun (WGS) entry which is preliminary data.</text>
</comment>
<evidence type="ECO:0000256" key="1">
    <source>
        <dbReference type="ARBA" id="ARBA00010201"/>
    </source>
</evidence>
<evidence type="ECO:0000313" key="4">
    <source>
        <dbReference type="Proteomes" id="UP000886817"/>
    </source>
</evidence>
<feature type="domain" description="YbaK/aminoacyl-tRNA synthetase-associated" evidence="2">
    <location>
        <begin position="43"/>
        <end position="167"/>
    </location>
</feature>
<accession>A0A9D1WJY3</accession>
<organism evidence="3 4">
    <name type="scientific">Candidatus Blautia gallistercoris</name>
    <dbReference type="NCBI Taxonomy" id="2838490"/>
    <lineage>
        <taxon>Bacteria</taxon>
        <taxon>Bacillati</taxon>
        <taxon>Bacillota</taxon>
        <taxon>Clostridia</taxon>
        <taxon>Lachnospirales</taxon>
        <taxon>Lachnospiraceae</taxon>
        <taxon>Blautia</taxon>
    </lineage>
</organism>
<dbReference type="Proteomes" id="UP000886817">
    <property type="component" value="Unassembled WGS sequence"/>
</dbReference>
<dbReference type="InterPro" id="IPR007214">
    <property type="entry name" value="YbaK/aa-tRNA-synth-assoc-dom"/>
</dbReference>
<evidence type="ECO:0000313" key="3">
    <source>
        <dbReference type="EMBL" id="HIX60207.1"/>
    </source>
</evidence>
<dbReference type="PANTHER" id="PTHR31423">
    <property type="entry name" value="YBAK DOMAIN-CONTAINING PROTEIN"/>
    <property type="match status" value="1"/>
</dbReference>
<dbReference type="EMBL" id="DXEX01000234">
    <property type="protein sequence ID" value="HIX60207.1"/>
    <property type="molecule type" value="Genomic_DNA"/>
</dbReference>
<dbReference type="AlphaFoldDB" id="A0A9D1WJY3"/>
<dbReference type="CDD" id="cd04335">
    <property type="entry name" value="PrdX_deacylase"/>
    <property type="match status" value="1"/>
</dbReference>
<dbReference type="PANTHER" id="PTHR31423:SF3">
    <property type="entry name" value="PROLYL-TRNA SYNTHETASE ASSOCIATED DOMAIN-CONTAINING PROTEIN 1-RELATED"/>
    <property type="match status" value="1"/>
</dbReference>
<dbReference type="GO" id="GO:0002161">
    <property type="term" value="F:aminoacyl-tRNA deacylase activity"/>
    <property type="evidence" value="ECO:0007669"/>
    <property type="project" value="InterPro"/>
</dbReference>
<proteinExistence type="inferred from homology"/>
<comment type="similarity">
    <text evidence="1">Belongs to the PRORSD1 family.</text>
</comment>